<dbReference type="GO" id="GO:0004499">
    <property type="term" value="F:N,N-dimethylaniline monooxygenase activity"/>
    <property type="evidence" value="ECO:0007669"/>
    <property type="project" value="InterPro"/>
</dbReference>
<evidence type="ECO:0000256" key="5">
    <source>
        <dbReference type="ARBA" id="ARBA00022857"/>
    </source>
</evidence>
<sequence length="527" mass="59054">MDAIGRLSSVLSALFSSSKGQTEDAPPKKAIAIVGAGTGGIGALKALLDLPEEVREGWKIDVLEQTAHVGGMWVPEPNPPPPPDLPNTPLYPALRTNTPHPTMTYPNFPFPPSTPLYPSHSALKEYHEDYVVYHSLIPYIRFKHAVLSATYSAASRWTLTIRDSSNNTVATFDRRYDHLIVAKGNNHYPNIPIWPGQDEWLHSGSSGTRQILHSLWYREPDVYKDHVVVVIGDGASGRDMAAQTLPFAKEVYHSYDAKTLRPIVLPPVPGVTLKPRISHFTRTSIVFTDGTVLETPDDAKTTVLLGTGFDTVVPWLPQLTVSPNVDSSTTSLATNRRYIRPLFRHVLSLDPSIPSEALAFVGLPLWISNAPSDYAQGLLVAHAIADPSWLGSREELMHDLNKQEDALRLQGINPYRYGHAFATEIESEAYLNGLIDLLRSRSPTKLPAFLSDPATPYMAPWRRHAREQTFFMRRGWLRAQAMGVERQFYEGARAEAEWVERMRMLEEWTREMEEREGRIKGVVEEPL</sequence>
<comment type="similarity">
    <text evidence="2">Belongs to the FMO family.</text>
</comment>
<dbReference type="InterPro" id="IPR000960">
    <property type="entry name" value="Flavin_mOase"/>
</dbReference>
<dbReference type="GO" id="GO:0050661">
    <property type="term" value="F:NADP binding"/>
    <property type="evidence" value="ECO:0007669"/>
    <property type="project" value="InterPro"/>
</dbReference>
<evidence type="ECO:0000256" key="4">
    <source>
        <dbReference type="ARBA" id="ARBA00022827"/>
    </source>
</evidence>
<evidence type="ECO:0000256" key="1">
    <source>
        <dbReference type="ARBA" id="ARBA00001974"/>
    </source>
</evidence>
<dbReference type="OrthoDB" id="66881at2759"/>
<organism evidence="7 8">
    <name type="scientific">Heliocybe sulcata</name>
    <dbReference type="NCBI Taxonomy" id="5364"/>
    <lineage>
        <taxon>Eukaryota</taxon>
        <taxon>Fungi</taxon>
        <taxon>Dikarya</taxon>
        <taxon>Basidiomycota</taxon>
        <taxon>Agaricomycotina</taxon>
        <taxon>Agaricomycetes</taxon>
        <taxon>Gloeophyllales</taxon>
        <taxon>Gloeophyllaceae</taxon>
        <taxon>Heliocybe</taxon>
    </lineage>
</organism>
<accession>A0A5C3MV66</accession>
<comment type="cofactor">
    <cofactor evidence="1">
        <name>FAD</name>
        <dbReference type="ChEBI" id="CHEBI:57692"/>
    </cofactor>
</comment>
<keyword evidence="6" id="KW-0560">Oxidoreductase</keyword>
<dbReference type="EMBL" id="ML213518">
    <property type="protein sequence ID" value="TFK48725.1"/>
    <property type="molecule type" value="Genomic_DNA"/>
</dbReference>
<evidence type="ECO:0000313" key="7">
    <source>
        <dbReference type="EMBL" id="TFK48725.1"/>
    </source>
</evidence>
<dbReference type="InterPro" id="IPR020946">
    <property type="entry name" value="Flavin_mOase-like"/>
</dbReference>
<dbReference type="AlphaFoldDB" id="A0A5C3MV66"/>
<dbReference type="InterPro" id="IPR050346">
    <property type="entry name" value="FMO-like"/>
</dbReference>
<gene>
    <name evidence="7" type="ORF">OE88DRAFT_1737499</name>
</gene>
<evidence type="ECO:0000256" key="2">
    <source>
        <dbReference type="ARBA" id="ARBA00009183"/>
    </source>
</evidence>
<dbReference type="PANTHER" id="PTHR23023">
    <property type="entry name" value="DIMETHYLANILINE MONOOXYGENASE"/>
    <property type="match status" value="1"/>
</dbReference>
<evidence type="ECO:0000256" key="3">
    <source>
        <dbReference type="ARBA" id="ARBA00022630"/>
    </source>
</evidence>
<name>A0A5C3MV66_9AGAM</name>
<dbReference type="Gene3D" id="3.50.50.60">
    <property type="entry name" value="FAD/NAD(P)-binding domain"/>
    <property type="match status" value="3"/>
</dbReference>
<dbReference type="STRING" id="5364.A0A5C3MV66"/>
<dbReference type="PRINTS" id="PR00370">
    <property type="entry name" value="FMOXYGENASE"/>
</dbReference>
<keyword evidence="3" id="KW-0285">Flavoprotein</keyword>
<dbReference type="SUPFAM" id="SSF51905">
    <property type="entry name" value="FAD/NAD(P)-binding domain"/>
    <property type="match status" value="1"/>
</dbReference>
<dbReference type="FunFam" id="3.50.50.60:FF:000023">
    <property type="entry name" value="Dimethylaniline monooxygenase [N-oxide-forming]"/>
    <property type="match status" value="1"/>
</dbReference>
<dbReference type="InterPro" id="IPR036188">
    <property type="entry name" value="FAD/NAD-bd_sf"/>
</dbReference>
<reference evidence="7 8" key="1">
    <citation type="journal article" date="2019" name="Nat. Ecol. Evol.">
        <title>Megaphylogeny resolves global patterns of mushroom evolution.</title>
        <authorList>
            <person name="Varga T."/>
            <person name="Krizsan K."/>
            <person name="Foldi C."/>
            <person name="Dima B."/>
            <person name="Sanchez-Garcia M."/>
            <person name="Sanchez-Ramirez S."/>
            <person name="Szollosi G.J."/>
            <person name="Szarkandi J.G."/>
            <person name="Papp V."/>
            <person name="Albert L."/>
            <person name="Andreopoulos W."/>
            <person name="Angelini C."/>
            <person name="Antonin V."/>
            <person name="Barry K.W."/>
            <person name="Bougher N.L."/>
            <person name="Buchanan P."/>
            <person name="Buyck B."/>
            <person name="Bense V."/>
            <person name="Catcheside P."/>
            <person name="Chovatia M."/>
            <person name="Cooper J."/>
            <person name="Damon W."/>
            <person name="Desjardin D."/>
            <person name="Finy P."/>
            <person name="Geml J."/>
            <person name="Haridas S."/>
            <person name="Hughes K."/>
            <person name="Justo A."/>
            <person name="Karasinski D."/>
            <person name="Kautmanova I."/>
            <person name="Kiss B."/>
            <person name="Kocsube S."/>
            <person name="Kotiranta H."/>
            <person name="LaButti K.M."/>
            <person name="Lechner B.E."/>
            <person name="Liimatainen K."/>
            <person name="Lipzen A."/>
            <person name="Lukacs Z."/>
            <person name="Mihaltcheva S."/>
            <person name="Morgado L.N."/>
            <person name="Niskanen T."/>
            <person name="Noordeloos M.E."/>
            <person name="Ohm R.A."/>
            <person name="Ortiz-Santana B."/>
            <person name="Ovrebo C."/>
            <person name="Racz N."/>
            <person name="Riley R."/>
            <person name="Savchenko A."/>
            <person name="Shiryaev A."/>
            <person name="Soop K."/>
            <person name="Spirin V."/>
            <person name="Szebenyi C."/>
            <person name="Tomsovsky M."/>
            <person name="Tulloss R.E."/>
            <person name="Uehling J."/>
            <person name="Grigoriev I.V."/>
            <person name="Vagvolgyi C."/>
            <person name="Papp T."/>
            <person name="Martin F.M."/>
            <person name="Miettinen O."/>
            <person name="Hibbett D.S."/>
            <person name="Nagy L.G."/>
        </authorList>
    </citation>
    <scope>NUCLEOTIDE SEQUENCE [LARGE SCALE GENOMIC DNA]</scope>
    <source>
        <strain evidence="7 8">OMC1185</strain>
    </source>
</reference>
<protein>
    <submittedName>
        <fullName evidence="7">FAD/NAD(P)-binding domain-containing protein</fullName>
    </submittedName>
</protein>
<evidence type="ECO:0000313" key="8">
    <source>
        <dbReference type="Proteomes" id="UP000305948"/>
    </source>
</evidence>
<dbReference type="Proteomes" id="UP000305948">
    <property type="component" value="Unassembled WGS sequence"/>
</dbReference>
<dbReference type="GO" id="GO:0050660">
    <property type="term" value="F:flavin adenine dinucleotide binding"/>
    <property type="evidence" value="ECO:0007669"/>
    <property type="project" value="InterPro"/>
</dbReference>
<keyword evidence="5" id="KW-0521">NADP</keyword>
<dbReference type="Pfam" id="PF00743">
    <property type="entry name" value="FMO-like"/>
    <property type="match status" value="1"/>
</dbReference>
<proteinExistence type="inferred from homology"/>
<keyword evidence="4" id="KW-0274">FAD</keyword>
<evidence type="ECO:0000256" key="6">
    <source>
        <dbReference type="ARBA" id="ARBA00023002"/>
    </source>
</evidence>
<keyword evidence="8" id="KW-1185">Reference proteome</keyword>